<dbReference type="AlphaFoldDB" id="A0ABD1XI47"/>
<name>A0ABD1XI47_9MARC</name>
<sequence>MLHFNSRISQSRRHPDYPLVSKIEQPLSVSLSIRHPRLSPSPPGCSPMKPDTKSLHALLPPAVFIGLAKIGIGRIDEA</sequence>
<dbReference type="EMBL" id="JBHFFA010000008">
    <property type="protein sequence ID" value="KAL2608634.1"/>
    <property type="molecule type" value="Genomic_DNA"/>
</dbReference>
<keyword evidence="2" id="KW-1185">Reference proteome</keyword>
<comment type="caution">
    <text evidence="1">The sequence shown here is derived from an EMBL/GenBank/DDBJ whole genome shotgun (WGS) entry which is preliminary data.</text>
</comment>
<proteinExistence type="predicted"/>
<dbReference type="Proteomes" id="UP001605036">
    <property type="component" value="Unassembled WGS sequence"/>
</dbReference>
<evidence type="ECO:0000313" key="1">
    <source>
        <dbReference type="EMBL" id="KAL2608634.1"/>
    </source>
</evidence>
<evidence type="ECO:0000313" key="2">
    <source>
        <dbReference type="Proteomes" id="UP001605036"/>
    </source>
</evidence>
<organism evidence="1 2">
    <name type="scientific">Riccia fluitans</name>
    <dbReference type="NCBI Taxonomy" id="41844"/>
    <lineage>
        <taxon>Eukaryota</taxon>
        <taxon>Viridiplantae</taxon>
        <taxon>Streptophyta</taxon>
        <taxon>Embryophyta</taxon>
        <taxon>Marchantiophyta</taxon>
        <taxon>Marchantiopsida</taxon>
        <taxon>Marchantiidae</taxon>
        <taxon>Marchantiales</taxon>
        <taxon>Ricciaceae</taxon>
        <taxon>Riccia</taxon>
    </lineage>
</organism>
<gene>
    <name evidence="1" type="ORF">R1flu_027207</name>
</gene>
<protein>
    <submittedName>
        <fullName evidence="1">Uncharacterized protein</fullName>
    </submittedName>
</protein>
<reference evidence="1 2" key="1">
    <citation type="submission" date="2024-09" db="EMBL/GenBank/DDBJ databases">
        <title>Chromosome-scale assembly of Riccia fluitans.</title>
        <authorList>
            <person name="Paukszto L."/>
            <person name="Sawicki J."/>
            <person name="Karawczyk K."/>
            <person name="Piernik-Szablinska J."/>
            <person name="Szczecinska M."/>
            <person name="Mazdziarz M."/>
        </authorList>
    </citation>
    <scope>NUCLEOTIDE SEQUENCE [LARGE SCALE GENOMIC DNA]</scope>
    <source>
        <strain evidence="1">Rf_01</strain>
        <tissue evidence="1">Aerial parts of the thallus</tissue>
    </source>
</reference>
<accession>A0ABD1XI47</accession>